<feature type="binding site" evidence="1">
    <location>
        <position position="212"/>
    </location>
    <ligand>
        <name>Zn(2+)</name>
        <dbReference type="ChEBI" id="CHEBI:29105"/>
        <note>catalytic</note>
    </ligand>
</feature>
<name>A0A6P7HP80_9TELE</name>
<dbReference type="OrthoDB" id="291007at2759"/>
<dbReference type="PANTHER" id="PTHR10127:SF870">
    <property type="entry name" value="METALLOENDOPEPTIDASE"/>
    <property type="match status" value="1"/>
</dbReference>
<dbReference type="GO" id="GO:0008270">
    <property type="term" value="F:zinc ion binding"/>
    <property type="evidence" value="ECO:0007669"/>
    <property type="project" value="UniProtKB-UniRule"/>
</dbReference>
<dbReference type="InterPro" id="IPR006026">
    <property type="entry name" value="Peptidase_Metallo"/>
</dbReference>
<dbReference type="CDD" id="cd04280">
    <property type="entry name" value="ZnMc_astacin_like"/>
    <property type="match status" value="1"/>
</dbReference>
<dbReference type="SMART" id="SM00235">
    <property type="entry name" value="ZnMc"/>
    <property type="match status" value="1"/>
</dbReference>
<dbReference type="SUPFAM" id="SSF55486">
    <property type="entry name" value="Metalloproteases ('zincins'), catalytic domain"/>
    <property type="match status" value="1"/>
</dbReference>
<proteinExistence type="predicted"/>
<dbReference type="PANTHER" id="PTHR10127">
    <property type="entry name" value="DISCOIDIN, CUB, EGF, LAMININ , AND ZINC METALLOPROTEASE DOMAIN CONTAINING"/>
    <property type="match status" value="1"/>
</dbReference>
<dbReference type="RefSeq" id="XP_028253756.1">
    <property type="nucleotide sequence ID" value="XM_028397955.1"/>
</dbReference>
<comment type="caution">
    <text evidence="1">Lacks conserved residue(s) required for the propagation of feature annotation.</text>
</comment>
<keyword evidence="1 2" id="KW-0862">Zinc</keyword>
<feature type="binding site" evidence="1">
    <location>
        <position position="222"/>
    </location>
    <ligand>
        <name>Zn(2+)</name>
        <dbReference type="ChEBI" id="CHEBI:29105"/>
        <note>catalytic</note>
    </ligand>
</feature>
<keyword evidence="1 2" id="KW-0378">Hydrolase</keyword>
<evidence type="ECO:0000256" key="1">
    <source>
        <dbReference type="PROSITE-ProRule" id="PRU01211"/>
    </source>
</evidence>
<dbReference type="InterPro" id="IPR001506">
    <property type="entry name" value="Peptidase_M12A"/>
</dbReference>
<evidence type="ECO:0000256" key="2">
    <source>
        <dbReference type="RuleBase" id="RU361183"/>
    </source>
</evidence>
<protein>
    <recommendedName>
        <fullName evidence="2">Metalloendopeptidase</fullName>
        <ecNumber evidence="2">3.4.24.-</ecNumber>
    </recommendedName>
</protein>
<keyword evidence="4" id="KW-1185">Reference proteome</keyword>
<dbReference type="PRINTS" id="PR00480">
    <property type="entry name" value="ASTACIN"/>
</dbReference>
<sequence length="322" mass="36150">MSRVQLEAHNQWKWSQLLSCLVVHSLEDSQLLFVKMLSPCIMWSHVFLFYVSTGVVGGFPISPSPEAATPSTVSVGVLLLNGTQNVTSPSPVASTLHPPQNDAETLEELYDDFTFQEGDIMIPVDRNAVDSLWADAIVPYTMSPELAQREFHIKAAFKMISDVTCIRFQRRTTEPNYLKFLSGQGCASFVGCRGGSQSVIFSPLCSVGNLCHEIIHALGLHHEHTRSDRDQYITVRWRSITPGFENNFLVKRGNTLNLPYDPNSIMHYGPYFFSVDGSPTIVTKRGGVQMGMGQRTYLSPLDIQKLNRLYRCDERQRTGIRS</sequence>
<dbReference type="AlphaFoldDB" id="A0A6P7HP80"/>
<dbReference type="Pfam" id="PF01400">
    <property type="entry name" value="Astacin"/>
    <property type="match status" value="1"/>
</dbReference>
<dbReference type="Gene3D" id="3.40.390.10">
    <property type="entry name" value="Collagenase (Catalytic Domain)"/>
    <property type="match status" value="1"/>
</dbReference>
<keyword evidence="1 2" id="KW-0482">Metalloprotease</keyword>
<dbReference type="GeneID" id="114429108"/>
<dbReference type="InParanoid" id="A0A6P7HP80"/>
<gene>
    <name evidence="5" type="primary">LOC114429108</name>
</gene>
<dbReference type="EC" id="3.4.24.-" evidence="2"/>
<evidence type="ECO:0000259" key="3">
    <source>
        <dbReference type="PROSITE" id="PS51864"/>
    </source>
</evidence>
<keyword evidence="1 2" id="KW-0645">Protease</keyword>
<dbReference type="GO" id="GO:0006508">
    <property type="term" value="P:proteolysis"/>
    <property type="evidence" value="ECO:0007669"/>
    <property type="project" value="UniProtKB-KW"/>
</dbReference>
<comment type="cofactor">
    <cofactor evidence="1 2">
        <name>Zn(2+)</name>
        <dbReference type="ChEBI" id="CHEBI:29105"/>
    </cofactor>
    <text evidence="1 2">Binds 1 zinc ion per subunit.</text>
</comment>
<accession>A0A6P7HP80</accession>
<dbReference type="PROSITE" id="PS51864">
    <property type="entry name" value="ASTACIN"/>
    <property type="match status" value="1"/>
</dbReference>
<feature type="binding site" evidence="1">
    <location>
        <position position="216"/>
    </location>
    <ligand>
        <name>Zn(2+)</name>
        <dbReference type="ChEBI" id="CHEBI:29105"/>
        <note>catalytic</note>
    </ligand>
</feature>
<dbReference type="Proteomes" id="UP000515145">
    <property type="component" value="Chromosome 24"/>
</dbReference>
<feature type="domain" description="Peptidase M12A" evidence="3">
    <location>
        <begin position="127"/>
        <end position="313"/>
    </location>
</feature>
<organism evidence="4 5">
    <name type="scientific">Parambassis ranga</name>
    <name type="common">Indian glassy fish</name>
    <dbReference type="NCBI Taxonomy" id="210632"/>
    <lineage>
        <taxon>Eukaryota</taxon>
        <taxon>Metazoa</taxon>
        <taxon>Chordata</taxon>
        <taxon>Craniata</taxon>
        <taxon>Vertebrata</taxon>
        <taxon>Euteleostomi</taxon>
        <taxon>Actinopterygii</taxon>
        <taxon>Neopterygii</taxon>
        <taxon>Teleostei</taxon>
        <taxon>Neoteleostei</taxon>
        <taxon>Acanthomorphata</taxon>
        <taxon>Ovalentaria</taxon>
        <taxon>Ambassidae</taxon>
        <taxon>Parambassis</taxon>
    </lineage>
</organism>
<dbReference type="GO" id="GO:0004222">
    <property type="term" value="F:metalloendopeptidase activity"/>
    <property type="evidence" value="ECO:0007669"/>
    <property type="project" value="UniProtKB-UniRule"/>
</dbReference>
<keyword evidence="1 2" id="KW-0479">Metal-binding</keyword>
<dbReference type="InterPro" id="IPR034035">
    <property type="entry name" value="Astacin-like_dom"/>
</dbReference>
<feature type="active site" evidence="1">
    <location>
        <position position="213"/>
    </location>
</feature>
<reference evidence="5" key="1">
    <citation type="submission" date="2025-08" db="UniProtKB">
        <authorList>
            <consortium name="RefSeq"/>
        </authorList>
    </citation>
    <scope>IDENTIFICATION</scope>
</reference>
<dbReference type="InterPro" id="IPR024079">
    <property type="entry name" value="MetalloPept_cat_dom_sf"/>
</dbReference>
<evidence type="ECO:0000313" key="5">
    <source>
        <dbReference type="RefSeq" id="XP_028253756.1"/>
    </source>
</evidence>
<evidence type="ECO:0000313" key="4">
    <source>
        <dbReference type="Proteomes" id="UP000515145"/>
    </source>
</evidence>